<dbReference type="SUPFAM" id="SSF48726">
    <property type="entry name" value="Immunoglobulin"/>
    <property type="match status" value="4"/>
</dbReference>
<dbReference type="Pfam" id="PF13927">
    <property type="entry name" value="Ig_3"/>
    <property type="match status" value="3"/>
</dbReference>
<dbReference type="SMART" id="SM00409">
    <property type="entry name" value="IG"/>
    <property type="match status" value="3"/>
</dbReference>
<keyword evidence="1" id="KW-0732">Signal</keyword>
<dbReference type="InterPro" id="IPR013783">
    <property type="entry name" value="Ig-like_fold"/>
</dbReference>
<keyword evidence="2" id="KW-1015">Disulfide bond</keyword>
<dbReference type="InterPro" id="IPR003599">
    <property type="entry name" value="Ig_sub"/>
</dbReference>
<dbReference type="CDD" id="cd00096">
    <property type="entry name" value="Ig"/>
    <property type="match status" value="3"/>
</dbReference>
<dbReference type="GO" id="GO:0007156">
    <property type="term" value="P:homophilic cell adhesion via plasma membrane adhesion molecules"/>
    <property type="evidence" value="ECO:0007669"/>
    <property type="project" value="TreeGrafter"/>
</dbReference>
<dbReference type="InterPro" id="IPR003598">
    <property type="entry name" value="Ig_sub2"/>
</dbReference>
<feature type="domain" description="Ig-like" evidence="3">
    <location>
        <begin position="163"/>
        <end position="257"/>
    </location>
</feature>
<dbReference type="PIRSF" id="PIRSF000615">
    <property type="entry name" value="TyrPK_CSF1-R"/>
    <property type="match status" value="1"/>
</dbReference>
<dbReference type="InterPro" id="IPR007110">
    <property type="entry name" value="Ig-like_dom"/>
</dbReference>
<dbReference type="InterPro" id="IPR036179">
    <property type="entry name" value="Ig-like_dom_sf"/>
</dbReference>
<dbReference type="PANTHER" id="PTHR45080">
    <property type="entry name" value="CONTACTIN 5"/>
    <property type="match status" value="1"/>
</dbReference>
<evidence type="ECO:0000256" key="2">
    <source>
        <dbReference type="ARBA" id="ARBA00023157"/>
    </source>
</evidence>
<sequence>MNTNGVITTIDSATRGIYGSSIDNSSLFIKTITTSEAGNFTCFVTNDMGTARSKTIVVEVIGDLPVVKVEQYQYESIYGENVTLNCNVISDPPIIDVYWERVDTQTILNRGSFGYQGILPNDPSLTIIGSTTFHMGKYRCFATNAIGTSYSESTSLLVKGDKPQVTTTSPVLKANYGDAVTLECIVNAAPKTFDIYWYKKINGQNQFTYINEKFPGISGSSVETPSLTIDYATPANEGSYRCYARNEAGVTESKPVKLVVEADLPEVNVPLEPFSTVAGFDVILKCVIKAVPQAIEVYWQRHTSNDVHTIIKSSTLNIEGSTVGDPSLTIRKASVSMSGEYTCIARNHVGTVRSLPTVLKVEDSSSDSEIVDHSEYIVLN</sequence>
<dbReference type="InterPro" id="IPR050958">
    <property type="entry name" value="Cell_Adh-Cytoskel_Orgn"/>
</dbReference>
<dbReference type="OrthoDB" id="382013at2759"/>
<protein>
    <recommendedName>
        <fullName evidence="3">Ig-like domain-containing protein</fullName>
    </recommendedName>
</protein>
<reference evidence="4 5" key="1">
    <citation type="submission" date="2020-06" db="EMBL/GenBank/DDBJ databases">
        <authorList>
            <person name="Li R."/>
            <person name="Bekaert M."/>
        </authorList>
    </citation>
    <scope>NUCLEOTIDE SEQUENCE [LARGE SCALE GENOMIC DNA]</scope>
    <source>
        <strain evidence="5">wild</strain>
    </source>
</reference>
<proteinExistence type="predicted"/>
<organism evidence="4 5">
    <name type="scientific">Mytilus coruscus</name>
    <name type="common">Sea mussel</name>
    <dbReference type="NCBI Taxonomy" id="42192"/>
    <lineage>
        <taxon>Eukaryota</taxon>
        <taxon>Metazoa</taxon>
        <taxon>Spiralia</taxon>
        <taxon>Lophotrochozoa</taxon>
        <taxon>Mollusca</taxon>
        <taxon>Bivalvia</taxon>
        <taxon>Autobranchia</taxon>
        <taxon>Pteriomorphia</taxon>
        <taxon>Mytilida</taxon>
        <taxon>Mytiloidea</taxon>
        <taxon>Mytilidae</taxon>
        <taxon>Mytilinae</taxon>
        <taxon>Mytilus</taxon>
    </lineage>
</organism>
<dbReference type="SMART" id="SM00408">
    <property type="entry name" value="IGc2"/>
    <property type="match status" value="3"/>
</dbReference>
<dbReference type="GO" id="GO:0005886">
    <property type="term" value="C:plasma membrane"/>
    <property type="evidence" value="ECO:0007669"/>
    <property type="project" value="TreeGrafter"/>
</dbReference>
<dbReference type="Proteomes" id="UP000507470">
    <property type="component" value="Unassembled WGS sequence"/>
</dbReference>
<dbReference type="Gene3D" id="2.60.40.10">
    <property type="entry name" value="Immunoglobulins"/>
    <property type="match status" value="4"/>
</dbReference>
<evidence type="ECO:0000313" key="4">
    <source>
        <dbReference type="EMBL" id="CAC5364616.1"/>
    </source>
</evidence>
<evidence type="ECO:0000259" key="3">
    <source>
        <dbReference type="PROSITE" id="PS50835"/>
    </source>
</evidence>
<accession>A0A6J8ADP2</accession>
<feature type="domain" description="Ig-like" evidence="3">
    <location>
        <begin position="265"/>
        <end position="359"/>
    </location>
</feature>
<gene>
    <name evidence="4" type="ORF">MCOR_5598</name>
</gene>
<name>A0A6J8ADP2_MYTCO</name>
<evidence type="ECO:0000256" key="1">
    <source>
        <dbReference type="ARBA" id="ARBA00022729"/>
    </source>
</evidence>
<feature type="domain" description="Ig-like" evidence="3">
    <location>
        <begin position="65"/>
        <end position="155"/>
    </location>
</feature>
<dbReference type="PROSITE" id="PS50835">
    <property type="entry name" value="IG_LIKE"/>
    <property type="match status" value="3"/>
</dbReference>
<dbReference type="AlphaFoldDB" id="A0A6J8ADP2"/>
<dbReference type="PANTHER" id="PTHR45080:SF8">
    <property type="entry name" value="IG-LIKE DOMAIN-CONTAINING PROTEIN"/>
    <property type="match status" value="1"/>
</dbReference>
<keyword evidence="5" id="KW-1185">Reference proteome</keyword>
<evidence type="ECO:0000313" key="5">
    <source>
        <dbReference type="Proteomes" id="UP000507470"/>
    </source>
</evidence>
<dbReference type="EMBL" id="CACVKT020001043">
    <property type="protein sequence ID" value="CAC5364616.1"/>
    <property type="molecule type" value="Genomic_DNA"/>
</dbReference>